<dbReference type="RefSeq" id="WP_380227127.1">
    <property type="nucleotide sequence ID" value="NZ_JBHSOF010000027.1"/>
</dbReference>
<evidence type="ECO:0000256" key="1">
    <source>
        <dbReference type="SAM" id="MobiDB-lite"/>
    </source>
</evidence>
<accession>A0ABW0X4R7</accession>
<evidence type="ECO:0000259" key="2">
    <source>
        <dbReference type="Pfam" id="PF12770"/>
    </source>
</evidence>
<proteinExistence type="predicted"/>
<protein>
    <submittedName>
        <fullName evidence="3">CHAT domain-containing protein</fullName>
    </submittedName>
</protein>
<evidence type="ECO:0000313" key="4">
    <source>
        <dbReference type="Proteomes" id="UP001595975"/>
    </source>
</evidence>
<name>A0ABW0X4R7_9ACTN</name>
<reference evidence="4" key="1">
    <citation type="journal article" date="2019" name="Int. J. Syst. Evol. Microbiol.">
        <title>The Global Catalogue of Microorganisms (GCM) 10K type strain sequencing project: providing services to taxonomists for standard genome sequencing and annotation.</title>
        <authorList>
            <consortium name="The Broad Institute Genomics Platform"/>
            <consortium name="The Broad Institute Genome Sequencing Center for Infectious Disease"/>
            <person name="Wu L."/>
            <person name="Ma J."/>
        </authorList>
    </citation>
    <scope>NUCLEOTIDE SEQUENCE [LARGE SCALE GENOMIC DNA]</scope>
    <source>
        <strain evidence="4">CGMCC 4.1437</strain>
    </source>
</reference>
<keyword evidence="4" id="KW-1185">Reference proteome</keyword>
<dbReference type="Pfam" id="PF12770">
    <property type="entry name" value="CHAT"/>
    <property type="match status" value="1"/>
</dbReference>
<gene>
    <name evidence="3" type="ORF">ACFP3U_20950</name>
</gene>
<comment type="caution">
    <text evidence="3">The sequence shown here is derived from an EMBL/GenBank/DDBJ whole genome shotgun (WGS) entry which is preliminary data.</text>
</comment>
<dbReference type="Proteomes" id="UP001595975">
    <property type="component" value="Unassembled WGS sequence"/>
</dbReference>
<feature type="region of interest" description="Disordered" evidence="1">
    <location>
        <begin position="828"/>
        <end position="848"/>
    </location>
</feature>
<dbReference type="EMBL" id="JBHSOF010000027">
    <property type="protein sequence ID" value="MFC5665436.1"/>
    <property type="molecule type" value="Genomic_DNA"/>
</dbReference>
<organism evidence="3 4">
    <name type="scientific">Kitasatospora misakiensis</name>
    <dbReference type="NCBI Taxonomy" id="67330"/>
    <lineage>
        <taxon>Bacteria</taxon>
        <taxon>Bacillati</taxon>
        <taxon>Actinomycetota</taxon>
        <taxon>Actinomycetes</taxon>
        <taxon>Kitasatosporales</taxon>
        <taxon>Streptomycetaceae</taxon>
        <taxon>Kitasatospora</taxon>
    </lineage>
</organism>
<dbReference type="InterPro" id="IPR024983">
    <property type="entry name" value="CHAT_dom"/>
</dbReference>
<feature type="domain" description="CHAT" evidence="2">
    <location>
        <begin position="1179"/>
        <end position="1472"/>
    </location>
</feature>
<evidence type="ECO:0000313" key="3">
    <source>
        <dbReference type="EMBL" id="MFC5665436.1"/>
    </source>
</evidence>
<sequence>MSELHERVVARVTAAGNARSAEPLRAAEAVEEAFALLRAATPEPEGPVDLDAVHAVFWTFWLRHTGPEDPEAAMNTSVIGMTFGFLYPRAPEHVVFPDPLVAAFDPADPLLDARFAFLAADAHGAPVQAPETGEAERLAALERALGWSGLARRLLPPEHAGDVDVHAQALGLEMIRFGLTGDPDALAAAARHGAAVAEAVAALPPDALDEAGAETAAFALGTVLDATRLLGEPPLDEAARLIAAAPAGLLPPEASTALAQVRELRERATAWPGQFDLMMGTTIAEAGAAEHDAGRIACAVRRLRAAVDATPAGHPAYGFAAGALAEALESLARESGDEDAAREAAAVREAAGLGAADGGSEAGEPTEQALGATVEALRRANDRSGAPPRIELEVLAVTTSLGETVDGPAADERIERFRAALAAAPADDPLRWTHHALLAALVGTRADELRAAREPERAAALDAEAEALTEAATAAAPPGLPVTGLLTARRYDAALPLAALAAAAGEPDGSIADPEVARLAALFSRMTEVRLDNPDSLDHDIEVIREMMGELTEDETAERGNLSAALGSALAARAAASRDLSTSDEIVELLRYARTNAPDRHPGTDQALARTLTLISTLRLDPVAAREAAAVLAEAAAREAAADEAGGSEGTEDYPSALFLAAMAAHTELHGALQNYVLGHDQAELDRARRVALRLKELAAGAGEDRQVRELGLDVMGEEYLNLLDSMGPGGGPNPHTTEELVERCRATFAACPPGHPRRLSAAATLVRTIAQRVLVIHRDDRVQALRLVREAAHLVDEVTPEAPEDMVELMRFEVAMVAATVLGLPIPRGPGAPSTADASPGSNAEEVPGPPIGATARRVLDELLGAGAGGARAALGGFTAPPWIRAHQEIGNAAGALRGAEPRIDDALTHLDAAVELLPQITDRGSDQRSAEHGLSSFDGDLRSVVELILLALAGLATLRQLTEAGFGPGSADRADSDRVAAALADGLLAQLEAARTTLAGPEVDRAVELLERGRGLLLSRRIEARVDLTGLRAAHPEQADEFERLTALLAAETGAAPGTLPERARLDALQASRALDEVIGRVRGLPGFEDFLRPLTAERLRALGAEGPVVLLQQGRRHCHAVVVTEGSVTALLLGAETEELTTRADRLRQAVDAINGRGGARPGPVALVRAAAIVRECLSWTWHEIVRPVLDHLGIAGPVPEDGTAWPRIWWVPTGAFNSLPLHAAQCTGPQDCGTDGCGAALDAVVSSYVPGFQTLAYARGRAARWHADAGPATVGAYDRALLVAVPEEELPGVAAAARHAAELLGAPAPLIGAAATRAAVLGALGEARWAHFGCHAATDPAEPSGARLHLPSGERLSVLEICRARPDAARLAFLTACGTARSSERLSDEAIHITSAFLLAGFPGAVGTLWEIDGEYAERVTRDFYRHVTAEDGGGPAASALALHRTVRELRHRLPDRPHLWAAYVHAGA</sequence>